<evidence type="ECO:0008006" key="4">
    <source>
        <dbReference type="Google" id="ProtNLM"/>
    </source>
</evidence>
<dbReference type="Proteomes" id="UP001311799">
    <property type="component" value="Unassembled WGS sequence"/>
</dbReference>
<evidence type="ECO:0000256" key="1">
    <source>
        <dbReference type="SAM" id="MobiDB-lite"/>
    </source>
</evidence>
<dbReference type="GO" id="GO:0005673">
    <property type="term" value="C:transcription factor TFIIE complex"/>
    <property type="evidence" value="ECO:0007669"/>
    <property type="project" value="InterPro"/>
</dbReference>
<dbReference type="PANTHER" id="PTHR12716:SF8">
    <property type="entry name" value="TRANSCRIPTION INITIATION FACTOR IIE SUBUNIT BETA"/>
    <property type="match status" value="1"/>
</dbReference>
<dbReference type="GO" id="GO:0006367">
    <property type="term" value="P:transcription initiation at RNA polymerase II promoter"/>
    <property type="evidence" value="ECO:0007669"/>
    <property type="project" value="InterPro"/>
</dbReference>
<organism evidence="2 3">
    <name type="scientific">Cryptosporidium xiaoi</name>
    <dbReference type="NCBI Taxonomy" id="659607"/>
    <lineage>
        <taxon>Eukaryota</taxon>
        <taxon>Sar</taxon>
        <taxon>Alveolata</taxon>
        <taxon>Apicomplexa</taxon>
        <taxon>Conoidasida</taxon>
        <taxon>Coccidia</taxon>
        <taxon>Eucoccidiorida</taxon>
        <taxon>Eimeriorina</taxon>
        <taxon>Cryptosporidiidae</taxon>
        <taxon>Cryptosporidium</taxon>
    </lineage>
</organism>
<dbReference type="EMBL" id="JAWDEY010000010">
    <property type="protein sequence ID" value="KAK6589841.1"/>
    <property type="molecule type" value="Genomic_DNA"/>
</dbReference>
<comment type="caution">
    <text evidence="2">The sequence shown here is derived from an EMBL/GenBank/DDBJ whole genome shotgun (WGS) entry which is preliminary data.</text>
</comment>
<name>A0AAV9XYT2_9CRYT</name>
<accession>A0AAV9XYT2</accession>
<reference evidence="2 3" key="1">
    <citation type="submission" date="2023-10" db="EMBL/GenBank/DDBJ databases">
        <title>Comparative genomics analysis reveals potential genetic determinants of host preference in Cryptosporidium xiaoi.</title>
        <authorList>
            <person name="Xiao L."/>
            <person name="Li J."/>
        </authorList>
    </citation>
    <scope>NUCLEOTIDE SEQUENCE [LARGE SCALE GENOMIC DNA]</scope>
    <source>
        <strain evidence="2 3">52996</strain>
    </source>
</reference>
<keyword evidence="3" id="KW-1185">Reference proteome</keyword>
<gene>
    <name evidence="2" type="ORF">RS030_192847</name>
</gene>
<proteinExistence type="predicted"/>
<dbReference type="GO" id="GO:0001097">
    <property type="term" value="F:TFIIH-class transcription factor complex binding"/>
    <property type="evidence" value="ECO:0007669"/>
    <property type="project" value="TreeGrafter"/>
</dbReference>
<dbReference type="InterPro" id="IPR016656">
    <property type="entry name" value="TFIIE-bsu"/>
</dbReference>
<evidence type="ECO:0000313" key="2">
    <source>
        <dbReference type="EMBL" id="KAK6589841.1"/>
    </source>
</evidence>
<evidence type="ECO:0000313" key="3">
    <source>
        <dbReference type="Proteomes" id="UP001311799"/>
    </source>
</evidence>
<sequence>MWSEERPLSYLIHKLLGVLRVYKTPLSRHDIQSILFKEGIQISVSNSDFWSKVNSHERISFDNSTGKYLYRSPYENVTSDITLLALIRQHQNGLLVDDELLKSNSNMEKWIRSLLCKKAVRCLRQQQVAGKIKCKNGGIGSTGSSTGTGCSLYSQKPCENCSVLKGVMLYPLNENVEIEELKLDDDIKDIWKSLIKSKSMSLEDIIRQTRGDMAVRKLLGLENFKNSSETKSKRRKSKNSPSYSGFDYRKRRIKIRNSHIFNSTEELFSQPSSK</sequence>
<dbReference type="PANTHER" id="PTHR12716">
    <property type="entry name" value="TRANSCRIPTION INITIATION FACTOR IIE, BETA SUBUNIT"/>
    <property type="match status" value="1"/>
</dbReference>
<feature type="region of interest" description="Disordered" evidence="1">
    <location>
        <begin position="226"/>
        <end position="245"/>
    </location>
</feature>
<protein>
    <recommendedName>
        <fullName evidence="4">TFIIE beta domain-containing protein</fullName>
    </recommendedName>
</protein>
<dbReference type="AlphaFoldDB" id="A0AAV9XYT2"/>